<comment type="caution">
    <text evidence="8">The sequence shown here is derived from an EMBL/GenBank/DDBJ whole genome shotgun (WGS) entry which is preliminary data.</text>
</comment>
<sequence length="1949" mass="226547">MTTHSPASNSNTENLMLIWLDGNINTSENLSAKQELLRIISNIQTFETLDKCREFINSNLNQYQFILIVSGRFGQELVPHIHQLSQILAIHVFCMNPKVNLQWAKDFEKIKSVTVDFRKLLSAIKEDHKNRTNVKKIVLMNTLPPNLNIVNQGTILPNQTNEKIVDVNNLSVFQFSLKDLVNAGELQYTNKNMKGIANDLVKKFKAGVDRDINLLIMIVLEPMMYLLKREQSLSDFLDPLITLLSKENDVPRISQRWLVDVMMNNSNRFLCRRLIALLSKRNPVPMIQPPINNKYRFVSSIIHIWDYSRPILLSFSIGECKGKTPLVNALFDTNFEQSVNSNYFHETIDVDFGYHFVARRSLNVADVHGIISIETLQRVYQIFDGFLVHVQATYFTSNISDVITFLRLLSHSGYILLLIRDLDDEDDETVQTAITNLDSECSNCEVFYLPNVANTNTYATKEKIGELRERCFTDAVKCFNPNEENKRKYLEQLMDDVQLKNAEQDKTFVESIRQVLINGEEKDYPLYSLFTRMCNIRFQIAKLDPYHADFQDKRLYDLHQELYEISSKLDKQQRDGFQGAGKAFEAFFQCLQNQEDQLNNLNLLSNELKHERDKKKIKDPTASFYQQISLEIHWRNAMISSKCISHDKRRTLIEAYYNYIIEGNPFEIVDGDNFEMQDEFLTEVLKLFADRKFFIMSIIGPQNSGKSTLLNFLFGTLFEVREGRCTQGVYGSLVKVQSETAQHKLIPPEYDYILLIDTEGLLSIEKREEQYDKRLILFCLAVSHLVIVNVIGEINETLRQMLILCTQSLTYLGETRVTRPTVHFVLNQKTDPNRANCEEQVEIIRHGLIENGLEKLIDLGANNFHVLSTAFNRKPFSDPNVECAALSTDIKFVTDVQNLCKLFVDSSFEIIRVTGDRFSMPTEWVKFANSVLQVIKKYPDLTYFKDIFEREETNRIRQDIRQTFKEYLSPKTFQVLIEREKENSSTRIQDSFKMEQDKMLNILESNLKQKIERYGVSENVRERSYRFIQVQVTSRFRSWEVSAIMASERDKLNKMIHHTDAELQQLAYDVTGKICFMKKTSAIDKFEKMWEHRFAHVGAEFNSEMQWRQSIDLVCRLYDVLDQDALPSSDNVLAYLPFLIKLDTLEHTDFLNQSLSKISEEFISKASNINPLTPLSISTDYLVCRSDLERSYDFLDRVELKALLDDNSGKQLTRRKIISSFGQDFFRKINNNWAKVVRASNYFRVLIKRMSEFFQLKINDEHAAEIILLQEILGALNTLTQEINQELNIFNFSMSKSMQSLLHICAVLSIALFYYHRHKTHFNKVLMSLNKNKTKWQERFLRMVVIQENNDEKNAVDLVNEFDNLLYKLFVKQAKEIIEKDVENEESKLNKYSLMKQLDDEVYEAENDWLIRYVLDQNKMIEERFDKCWEKFKEKIQQQINIIMNSYSAIVIEFFGIIQAMKIALQEKGGNSLTFVDDLFEPSNSGIDSDLHEKKLCMATLIYRYFSGESIPTHIELRNHSIYAVQLQWQEIINTLPKLSDRLKDIFLSMKSSFETYNIAYIDLFLDKIIHKKSNSEVKLQKDMTNYVEKIFSSEKERLLIRIHGCQASCPCCKRLCDIDHHFDNATPVGQGENRHSCQSGHWIRGMGGIRYEKTNEASVTWCEIIKDENRIFTSTNGDQSWADFKKNHADWDFGNPRTPETKKAPYVHIWKKIGKDLCQRFGKMEFVEQNSPIPVNHFILLLDHSGSMNESDTLLAKISKLIVGNTTNTTIDPHQTNLSPWEHLLRAVGVFIRIRIQKGYLTDLMTIIIFANKAVRAYNRAKLNEIDMERLRIPMSICGGGTNFSAAFSMLIETLNEIKKDSTCNDFQQTIIFLTDGEPQVRPTSELISLSTDYKSMIARFWTQGLGNYNRKTLQEINTTMEGQLVDIEKPEDLVSAYVEIADFDDTT</sequence>
<evidence type="ECO:0000259" key="6">
    <source>
        <dbReference type="PROSITE" id="PS51715"/>
    </source>
</evidence>
<evidence type="ECO:0000259" key="5">
    <source>
        <dbReference type="PROSITE" id="PS50234"/>
    </source>
</evidence>
<dbReference type="SUPFAM" id="SSF53300">
    <property type="entry name" value="vWA-like"/>
    <property type="match status" value="1"/>
</dbReference>
<reference evidence="8" key="1">
    <citation type="submission" date="2021-02" db="EMBL/GenBank/DDBJ databases">
        <authorList>
            <person name="Nowell W R."/>
        </authorList>
    </citation>
    <scope>NUCLEOTIDE SEQUENCE</scope>
</reference>
<keyword evidence="1" id="KW-0547">Nucleotide-binding</keyword>
<dbReference type="InterPro" id="IPR027417">
    <property type="entry name" value="P-loop_NTPase"/>
</dbReference>
<dbReference type="Pfam" id="PF25683">
    <property type="entry name" value="URGCP_GTPase"/>
    <property type="match status" value="1"/>
</dbReference>
<dbReference type="PANTHER" id="PTHR22796:SF1">
    <property type="entry name" value="VWFA DOMAIN-CONTAINING PROTEIN"/>
    <property type="match status" value="1"/>
</dbReference>
<dbReference type="PROSITE" id="PS51715">
    <property type="entry name" value="G_GB1_RHD3"/>
    <property type="match status" value="1"/>
</dbReference>
<comment type="similarity">
    <text evidence="3">Belongs to the TRAFAC class dynamin-like GTPase superfamily. GB1/RHD3 GTPase family.</text>
</comment>
<dbReference type="EMBL" id="CAJNRF010010646">
    <property type="protein sequence ID" value="CAF2122736.1"/>
    <property type="molecule type" value="Genomic_DNA"/>
</dbReference>
<evidence type="ECO:0000256" key="4">
    <source>
        <dbReference type="SAM" id="Coils"/>
    </source>
</evidence>
<protein>
    <recommendedName>
        <fullName evidence="12">VWFA domain-containing protein</fullName>
    </recommendedName>
</protein>
<keyword evidence="2" id="KW-0342">GTP-binding</keyword>
<dbReference type="InterPro" id="IPR030383">
    <property type="entry name" value="G_VLIG_dom"/>
</dbReference>
<organism evidence="8 10">
    <name type="scientific">Rotaria magnacalcarata</name>
    <dbReference type="NCBI Taxonomy" id="392030"/>
    <lineage>
        <taxon>Eukaryota</taxon>
        <taxon>Metazoa</taxon>
        <taxon>Spiralia</taxon>
        <taxon>Gnathifera</taxon>
        <taxon>Rotifera</taxon>
        <taxon>Eurotatoria</taxon>
        <taxon>Bdelloidea</taxon>
        <taxon>Philodinida</taxon>
        <taxon>Philodinidae</taxon>
        <taxon>Rotaria</taxon>
    </lineage>
</organism>
<dbReference type="Proteomes" id="UP000663866">
    <property type="component" value="Unassembled WGS sequence"/>
</dbReference>
<evidence type="ECO:0000313" key="8">
    <source>
        <dbReference type="EMBL" id="CAF2122736.1"/>
    </source>
</evidence>
<gene>
    <name evidence="9" type="ORF">OVN521_LOCUS11025</name>
    <name evidence="8" type="ORF">WKI299_LOCUS24698</name>
</gene>
<dbReference type="CDD" id="cd00198">
    <property type="entry name" value="vWFA"/>
    <property type="match status" value="1"/>
</dbReference>
<evidence type="ECO:0008006" key="12">
    <source>
        <dbReference type="Google" id="ProtNLM"/>
    </source>
</evidence>
<dbReference type="EMBL" id="CAJOBG010001438">
    <property type="protein sequence ID" value="CAF3929122.1"/>
    <property type="molecule type" value="Genomic_DNA"/>
</dbReference>
<dbReference type="PANTHER" id="PTHR22796">
    <property type="entry name" value="URG4-RELATED"/>
    <property type="match status" value="1"/>
</dbReference>
<evidence type="ECO:0000256" key="1">
    <source>
        <dbReference type="ARBA" id="ARBA00022741"/>
    </source>
</evidence>
<dbReference type="InterPro" id="IPR030386">
    <property type="entry name" value="G_GB1_RHD3_dom"/>
</dbReference>
<feature type="coiled-coil region" evidence="4">
    <location>
        <begin position="591"/>
        <end position="618"/>
    </location>
</feature>
<dbReference type="Gene3D" id="3.40.50.410">
    <property type="entry name" value="von Willebrand factor, type A domain"/>
    <property type="match status" value="1"/>
</dbReference>
<evidence type="ECO:0000313" key="11">
    <source>
        <dbReference type="Proteomes" id="UP000663866"/>
    </source>
</evidence>
<evidence type="ECO:0000256" key="2">
    <source>
        <dbReference type="ARBA" id="ARBA00023134"/>
    </source>
</evidence>
<evidence type="ECO:0000313" key="9">
    <source>
        <dbReference type="EMBL" id="CAF3929122.1"/>
    </source>
</evidence>
<evidence type="ECO:0000256" key="3">
    <source>
        <dbReference type="PROSITE-ProRule" id="PRU01052"/>
    </source>
</evidence>
<dbReference type="PROSITE" id="PS50234">
    <property type="entry name" value="VWFA"/>
    <property type="match status" value="1"/>
</dbReference>
<proteinExistence type="inferred from homology"/>
<keyword evidence="4" id="KW-0175">Coiled coil</keyword>
<keyword evidence="11" id="KW-1185">Reference proteome</keyword>
<evidence type="ECO:0000313" key="10">
    <source>
        <dbReference type="Proteomes" id="UP000663856"/>
    </source>
</evidence>
<dbReference type="Proteomes" id="UP000663856">
    <property type="component" value="Unassembled WGS sequence"/>
</dbReference>
<feature type="domain" description="GB1/RHD3-type G" evidence="6">
    <location>
        <begin position="690"/>
        <end position="720"/>
    </location>
</feature>
<feature type="domain" description="VLIG-type G" evidence="7">
    <location>
        <begin position="690"/>
        <end position="798"/>
    </location>
</feature>
<dbReference type="Gene3D" id="3.40.50.300">
    <property type="entry name" value="P-loop containing nucleotide triphosphate hydrolases"/>
    <property type="match status" value="2"/>
</dbReference>
<dbReference type="SUPFAM" id="SSF52540">
    <property type="entry name" value="P-loop containing nucleoside triphosphate hydrolases"/>
    <property type="match status" value="1"/>
</dbReference>
<dbReference type="InterPro" id="IPR036465">
    <property type="entry name" value="vWFA_dom_sf"/>
</dbReference>
<dbReference type="PROSITE" id="PS51717">
    <property type="entry name" value="G_VLIG"/>
    <property type="match status" value="1"/>
</dbReference>
<dbReference type="InterPro" id="IPR002035">
    <property type="entry name" value="VWF_A"/>
</dbReference>
<accession>A0A816VPG9</accession>
<evidence type="ECO:0000259" key="7">
    <source>
        <dbReference type="PROSITE" id="PS51717"/>
    </source>
</evidence>
<feature type="domain" description="VWFA" evidence="5">
    <location>
        <begin position="1738"/>
        <end position="1949"/>
    </location>
</feature>
<dbReference type="GO" id="GO:0003924">
    <property type="term" value="F:GTPase activity"/>
    <property type="evidence" value="ECO:0007669"/>
    <property type="project" value="InterPro"/>
</dbReference>
<dbReference type="GO" id="GO:0005525">
    <property type="term" value="F:GTP binding"/>
    <property type="evidence" value="ECO:0007669"/>
    <property type="project" value="UniProtKB-KW"/>
</dbReference>
<name>A0A816VPG9_9BILA</name>